<feature type="transmembrane region" description="Helical" evidence="8">
    <location>
        <begin position="775"/>
        <end position="797"/>
    </location>
</feature>
<feature type="domain" description="SSD" evidence="9">
    <location>
        <begin position="258"/>
        <end position="419"/>
    </location>
</feature>
<dbReference type="PANTHER" id="PTHR10796">
    <property type="entry name" value="PATCHED-RELATED"/>
    <property type="match status" value="1"/>
</dbReference>
<evidence type="ECO:0000313" key="11">
    <source>
        <dbReference type="RefSeq" id="XP_022333660.1"/>
    </source>
</evidence>
<keyword evidence="3 8" id="KW-0812">Transmembrane</keyword>
<comment type="similarity">
    <text evidence="2">Belongs to the patched family.</text>
</comment>
<evidence type="ECO:0000313" key="13">
    <source>
        <dbReference type="RefSeq" id="XP_022333663.1"/>
    </source>
</evidence>
<evidence type="ECO:0000256" key="3">
    <source>
        <dbReference type="ARBA" id="ARBA00022692"/>
    </source>
</evidence>
<dbReference type="GO" id="GO:0016020">
    <property type="term" value="C:membrane"/>
    <property type="evidence" value="ECO:0007669"/>
    <property type="project" value="UniProtKB-SubCell"/>
</dbReference>
<dbReference type="InterPro" id="IPR001036">
    <property type="entry name" value="Acrflvin-R"/>
</dbReference>
<evidence type="ECO:0000256" key="6">
    <source>
        <dbReference type="ARBA" id="ARBA00023180"/>
    </source>
</evidence>
<dbReference type="InterPro" id="IPR003392">
    <property type="entry name" value="PTHD_SSD"/>
</dbReference>
<feature type="transmembrane region" description="Helical" evidence="8">
    <location>
        <begin position="730"/>
        <end position="755"/>
    </location>
</feature>
<dbReference type="GeneID" id="111130739"/>
<keyword evidence="5 8" id="KW-0472">Membrane</keyword>
<dbReference type="RefSeq" id="XP_022333660.1">
    <property type="nucleotide sequence ID" value="XM_022477952.1"/>
</dbReference>
<keyword evidence="4 8" id="KW-1133">Transmembrane helix</keyword>
<feature type="transmembrane region" description="Helical" evidence="8">
    <location>
        <begin position="674"/>
        <end position="696"/>
    </location>
</feature>
<evidence type="ECO:0000256" key="7">
    <source>
        <dbReference type="SAM" id="MobiDB-lite"/>
    </source>
</evidence>
<feature type="transmembrane region" description="Helical" evidence="8">
    <location>
        <begin position="367"/>
        <end position="390"/>
    </location>
</feature>
<dbReference type="OrthoDB" id="6510177at2759"/>
<dbReference type="PANTHER" id="PTHR10796:SF92">
    <property type="entry name" value="PATCHED-RELATED, ISOFORM A"/>
    <property type="match status" value="1"/>
</dbReference>
<evidence type="ECO:0000256" key="4">
    <source>
        <dbReference type="ARBA" id="ARBA00022989"/>
    </source>
</evidence>
<evidence type="ECO:0000259" key="9">
    <source>
        <dbReference type="PROSITE" id="PS50156"/>
    </source>
</evidence>
<gene>
    <name evidence="11 12 13" type="primary">LOC111130739</name>
</gene>
<dbReference type="Proteomes" id="UP000694844">
    <property type="component" value="Chromosome 4"/>
</dbReference>
<feature type="region of interest" description="Disordered" evidence="7">
    <location>
        <begin position="872"/>
        <end position="983"/>
    </location>
</feature>
<keyword evidence="10" id="KW-1185">Reference proteome</keyword>
<organism evidence="10 11">
    <name type="scientific">Crassostrea virginica</name>
    <name type="common">Eastern oyster</name>
    <dbReference type="NCBI Taxonomy" id="6565"/>
    <lineage>
        <taxon>Eukaryota</taxon>
        <taxon>Metazoa</taxon>
        <taxon>Spiralia</taxon>
        <taxon>Lophotrochozoa</taxon>
        <taxon>Mollusca</taxon>
        <taxon>Bivalvia</taxon>
        <taxon>Autobranchia</taxon>
        <taxon>Pteriomorphia</taxon>
        <taxon>Ostreida</taxon>
        <taxon>Ostreoidea</taxon>
        <taxon>Ostreidae</taxon>
        <taxon>Crassostrea</taxon>
    </lineage>
</organism>
<dbReference type="PRINTS" id="PR00702">
    <property type="entry name" value="ACRIFLAVINRP"/>
</dbReference>
<dbReference type="Gene3D" id="1.20.1640.10">
    <property type="entry name" value="Multidrug efflux transporter AcrB transmembrane domain"/>
    <property type="match status" value="2"/>
</dbReference>
<evidence type="ECO:0000313" key="12">
    <source>
        <dbReference type="RefSeq" id="XP_022333661.1"/>
    </source>
</evidence>
<dbReference type="KEGG" id="cvn:111130739"/>
<proteinExistence type="inferred from homology"/>
<feature type="transmembrane region" description="Helical" evidence="8">
    <location>
        <begin position="261"/>
        <end position="282"/>
    </location>
</feature>
<accession>A0A8B8E0A4</accession>
<feature type="transmembrane region" description="Helical" evidence="8">
    <location>
        <begin position="396"/>
        <end position="419"/>
    </location>
</feature>
<dbReference type="InterPro" id="IPR051697">
    <property type="entry name" value="Patched_domain-protein"/>
</dbReference>
<evidence type="ECO:0000256" key="5">
    <source>
        <dbReference type="ARBA" id="ARBA00023136"/>
    </source>
</evidence>
<feature type="transmembrane region" description="Helical" evidence="8">
    <location>
        <begin position="294"/>
        <end position="316"/>
    </location>
</feature>
<dbReference type="SUPFAM" id="SSF82866">
    <property type="entry name" value="Multidrug efflux transporter AcrB transmembrane domain"/>
    <property type="match status" value="2"/>
</dbReference>
<sequence>MGKCENFYGKYEKFTESCFEKLGQFISKHPKLIMSICIIANLLCLIGFVNISTEDDVEILYTPSESQAYQDRTFLQDLYPDPTTANFESYQLLTFGRYVDVLILSKNKGNIMSQQYVDEINHVDRFIQDSILLYETDGSTLKYSDLCALGPTGCHILGGVVLGTAFQNQFVLNNLTYPFFNSESISPLFGKTQSQNGYMTFTIGVKLRYYLRQNTSKSESWEKSFLNQISNLKTNITDIAYSNSNSLGTELNKATTNDIKYFSLTFTLMMTYACLASASSWLKCNNVANRMNLGFAGVITPILGIGSALGFVSGIGVKFTSIVGVMPFLIIGIGIDDMFLLMSGMAEALHTTDIKEKMEIMLKSSGISITITSFTDLLAFGIGATSAFVSIRNFCIYTGVAVIFCYINQLFFLSPAICLNEKRTLAGRHYMLCCLKLEAENDKKQKNPCMSGKIPTERIDVESFLEKYPKTIAIKILSLLAGKISICILFLAYIAASIYGAVHLKQGLLLYNLVSESSYFHTYSTWDNDYFTTEPVIAMCIKDVQTYSLETTQSRISSIINRAKLDQGIDGSFEINWLNAYKQSPMYDNTSEVNFVNGVQTFLTNSPRFSNDIIFDSTKTKILSSKFYVKSLNIKSTEDQGSLMKRLREISDNAHPSCIFYTPAFIFFEQFVQILPSTLQTVGIALAVMLVVTFLFMPKPLVVCIVALTLVSIIIGIFGFMYYWDLTLSSITMIHLVMSVGFSVDFSVHICHAFLVSRCETDMIGKALDKAGGPVFNAALSSLLGIFMLAFSESYIFQSFGKVMFLVIFFGLLHAAFFLPLLLHGVLSCGNSKNKVDPDTSLEDNKDYNVSVRDRRNNSESYEFFTLDNSKCKSEDSKDKAESNESSEDSKDKAESEQSLEDKKNNVESNESLKDSKDKGESNESSEDSKDKAESNESSEDSKDKAESEQSLEDKKNNVESNESLNDSKDKAESNKALEDKKK</sequence>
<evidence type="ECO:0000256" key="2">
    <source>
        <dbReference type="ARBA" id="ARBA00005585"/>
    </source>
</evidence>
<feature type="compositionally biased region" description="Basic and acidic residues" evidence="7">
    <location>
        <begin position="966"/>
        <end position="983"/>
    </location>
</feature>
<evidence type="ECO:0000256" key="1">
    <source>
        <dbReference type="ARBA" id="ARBA00004141"/>
    </source>
</evidence>
<name>A0A8B8E0A4_CRAVI</name>
<keyword evidence="6" id="KW-0325">Glycoprotein</keyword>
<comment type="subcellular location">
    <subcellularLocation>
        <location evidence="1">Membrane</location>
        <topology evidence="1">Multi-pass membrane protein</topology>
    </subcellularLocation>
</comment>
<dbReference type="Pfam" id="PF02460">
    <property type="entry name" value="Patched"/>
    <property type="match status" value="1"/>
</dbReference>
<evidence type="ECO:0000313" key="10">
    <source>
        <dbReference type="Proteomes" id="UP000694844"/>
    </source>
</evidence>
<dbReference type="RefSeq" id="XP_022333661.1">
    <property type="nucleotide sequence ID" value="XM_022477953.1"/>
</dbReference>
<feature type="compositionally biased region" description="Basic and acidic residues" evidence="7">
    <location>
        <begin position="872"/>
        <end position="958"/>
    </location>
</feature>
<feature type="transmembrane region" description="Helical" evidence="8">
    <location>
        <begin position="701"/>
        <end position="724"/>
    </location>
</feature>
<feature type="transmembrane region" description="Helical" evidence="8">
    <location>
        <begin position="803"/>
        <end position="823"/>
    </location>
</feature>
<feature type="transmembrane region" description="Helical" evidence="8">
    <location>
        <begin position="322"/>
        <end position="346"/>
    </location>
</feature>
<dbReference type="RefSeq" id="XP_022333663.1">
    <property type="nucleotide sequence ID" value="XM_022477955.1"/>
</dbReference>
<dbReference type="AlphaFoldDB" id="A0A8B8E0A4"/>
<dbReference type="GO" id="GO:0022857">
    <property type="term" value="F:transmembrane transporter activity"/>
    <property type="evidence" value="ECO:0007669"/>
    <property type="project" value="InterPro"/>
</dbReference>
<dbReference type="InterPro" id="IPR000731">
    <property type="entry name" value="SSD"/>
</dbReference>
<protein>
    <submittedName>
        <fullName evidence="11 12">Patched domain-containing protein 3-like isoform X1</fullName>
    </submittedName>
</protein>
<dbReference type="PROSITE" id="PS50156">
    <property type="entry name" value="SSD"/>
    <property type="match status" value="1"/>
</dbReference>
<feature type="transmembrane region" description="Helical" evidence="8">
    <location>
        <begin position="476"/>
        <end position="502"/>
    </location>
</feature>
<reference evidence="11 12" key="1">
    <citation type="submission" date="2025-04" db="UniProtKB">
        <authorList>
            <consortium name="RefSeq"/>
        </authorList>
    </citation>
    <scope>IDENTIFICATION</scope>
    <source>
        <tissue evidence="11 12">Whole sample</tissue>
    </source>
</reference>
<evidence type="ECO:0000256" key="8">
    <source>
        <dbReference type="SAM" id="Phobius"/>
    </source>
</evidence>